<organism evidence="1 2">
    <name type="scientific">Solanum tuberosum</name>
    <name type="common">Potato</name>
    <dbReference type="NCBI Taxonomy" id="4113"/>
    <lineage>
        <taxon>Eukaryota</taxon>
        <taxon>Viridiplantae</taxon>
        <taxon>Streptophyta</taxon>
        <taxon>Embryophyta</taxon>
        <taxon>Tracheophyta</taxon>
        <taxon>Spermatophyta</taxon>
        <taxon>Magnoliopsida</taxon>
        <taxon>eudicotyledons</taxon>
        <taxon>Gunneridae</taxon>
        <taxon>Pentapetalae</taxon>
        <taxon>asterids</taxon>
        <taxon>lamiids</taxon>
        <taxon>Solanales</taxon>
        <taxon>Solanaceae</taxon>
        <taxon>Solanoideae</taxon>
        <taxon>Solaneae</taxon>
        <taxon>Solanum</taxon>
    </lineage>
</organism>
<keyword evidence="2" id="KW-1185">Reference proteome</keyword>
<accession>M1DVC7</accession>
<dbReference type="HOGENOM" id="CLU_1263438_0_0_1"/>
<proteinExistence type="predicted"/>
<dbReference type="Proteomes" id="UP000011115">
    <property type="component" value="Unassembled WGS sequence"/>
</dbReference>
<protein>
    <submittedName>
        <fullName evidence="1">Uncharacterized protein</fullName>
    </submittedName>
</protein>
<dbReference type="InParanoid" id="M1DVC7"/>
<evidence type="ECO:0000313" key="2">
    <source>
        <dbReference type="Proteomes" id="UP000011115"/>
    </source>
</evidence>
<dbReference type="PaxDb" id="4113-PGSC0003DMT400095000"/>
<name>M1DVC7_SOLTU</name>
<dbReference type="AlphaFoldDB" id="M1DVC7"/>
<evidence type="ECO:0000313" key="1">
    <source>
        <dbReference type="EnsemblPlants" id="PGSC0003DMT400095000"/>
    </source>
</evidence>
<reference evidence="2" key="1">
    <citation type="journal article" date="2011" name="Nature">
        <title>Genome sequence and analysis of the tuber crop potato.</title>
        <authorList>
            <consortium name="The Potato Genome Sequencing Consortium"/>
        </authorList>
    </citation>
    <scope>NUCLEOTIDE SEQUENCE [LARGE SCALE GENOMIC DNA]</scope>
    <source>
        <strain evidence="2">cv. DM1-3 516 R44</strain>
    </source>
</reference>
<reference evidence="1" key="2">
    <citation type="submission" date="2015-06" db="UniProtKB">
        <authorList>
            <consortium name="EnsemblPlants"/>
        </authorList>
    </citation>
    <scope>IDENTIFICATION</scope>
    <source>
        <strain evidence="1">DM1-3 516 R44</strain>
    </source>
</reference>
<dbReference type="Gramene" id="PGSC0003DMT400095000">
    <property type="protein sequence ID" value="PGSC0003DMT400095000"/>
    <property type="gene ID" value="PGSC0003DMG400044571"/>
</dbReference>
<dbReference type="EnsemblPlants" id="PGSC0003DMT400095000">
    <property type="protein sequence ID" value="PGSC0003DMT400095000"/>
    <property type="gene ID" value="PGSC0003DMG400044571"/>
</dbReference>
<sequence length="219" mass="25253">MAITLPKVSVCQALKVKIKSVMEWSSLRVIEWFCDAVLDRPKLQDLKMLKAKAKRLASKKSNWRIAKEVGEPDLDRRWTQDIFKVESVKLGDPRSNLRIANQVSDHDLVRHFDPYINWTSCKTWRGKSPLGVSPSGSASKTNIAELERTERNKAAERTKKTRPGDRLIHWASRRMSITSPKVSVCQALKEKIKSAMEWSSRRVAEWFRDAVFDHPKLQN</sequence>